<evidence type="ECO:0000313" key="15">
    <source>
        <dbReference type="EMBL" id="TRY75577.1"/>
    </source>
</evidence>
<reference evidence="15 16" key="1">
    <citation type="journal article" date="2018" name="Nat. Ecol. Evol.">
        <title>Genomic signatures of mitonuclear coevolution across populations of Tigriopus californicus.</title>
        <authorList>
            <person name="Barreto F.S."/>
            <person name="Watson E.T."/>
            <person name="Lima T.G."/>
            <person name="Willett C.S."/>
            <person name="Edmands S."/>
            <person name="Li W."/>
            <person name="Burton R.S."/>
        </authorList>
    </citation>
    <scope>NUCLEOTIDE SEQUENCE [LARGE SCALE GENOMIC DNA]</scope>
    <source>
        <strain evidence="15 16">San Diego</strain>
    </source>
</reference>
<keyword evidence="16" id="KW-1185">Reference proteome</keyword>
<dbReference type="OMA" id="FCCASSI"/>
<organism evidence="15 16">
    <name type="scientific">Tigriopus californicus</name>
    <name type="common">Marine copepod</name>
    <dbReference type="NCBI Taxonomy" id="6832"/>
    <lineage>
        <taxon>Eukaryota</taxon>
        <taxon>Metazoa</taxon>
        <taxon>Ecdysozoa</taxon>
        <taxon>Arthropoda</taxon>
        <taxon>Crustacea</taxon>
        <taxon>Multicrustacea</taxon>
        <taxon>Hexanauplia</taxon>
        <taxon>Copepoda</taxon>
        <taxon>Harpacticoida</taxon>
        <taxon>Harpacticidae</taxon>
        <taxon>Tigriopus</taxon>
    </lineage>
</organism>
<dbReference type="PROSITE" id="PS50262">
    <property type="entry name" value="G_PROTEIN_RECEP_F1_2"/>
    <property type="match status" value="1"/>
</dbReference>
<keyword evidence="5 13" id="KW-1133">Transmembrane helix</keyword>
<dbReference type="PANTHER" id="PTHR24248">
    <property type="entry name" value="ADRENERGIC RECEPTOR-RELATED G-PROTEIN COUPLED RECEPTOR"/>
    <property type="match status" value="1"/>
</dbReference>
<evidence type="ECO:0000259" key="14">
    <source>
        <dbReference type="PROSITE" id="PS50262"/>
    </source>
</evidence>
<dbReference type="InterPro" id="IPR000276">
    <property type="entry name" value="GPCR_Rhodpsn"/>
</dbReference>
<keyword evidence="9 11" id="KW-0675">Receptor</keyword>
<dbReference type="InterPro" id="IPR017452">
    <property type="entry name" value="GPCR_Rhodpsn_7TM"/>
</dbReference>
<dbReference type="Pfam" id="PF00001">
    <property type="entry name" value="7tm_1"/>
    <property type="match status" value="1"/>
</dbReference>
<keyword evidence="10 11" id="KW-0807">Transducer</keyword>
<evidence type="ECO:0000256" key="8">
    <source>
        <dbReference type="ARBA" id="ARBA00023157"/>
    </source>
</evidence>
<feature type="transmembrane region" description="Helical" evidence="13">
    <location>
        <begin position="146"/>
        <end position="170"/>
    </location>
</feature>
<dbReference type="AlphaFoldDB" id="A0A553PD19"/>
<name>A0A553PD19_TIGCA</name>
<keyword evidence="3" id="KW-1003">Cell membrane</keyword>
<dbReference type="STRING" id="6832.A0A553PD19"/>
<feature type="domain" description="G-protein coupled receptors family 1 profile" evidence="14">
    <location>
        <begin position="56"/>
        <end position="262"/>
    </location>
</feature>
<dbReference type="Gene3D" id="1.20.1070.10">
    <property type="entry name" value="Rhodopsin 7-helix transmembrane proteins"/>
    <property type="match status" value="1"/>
</dbReference>
<evidence type="ECO:0000256" key="2">
    <source>
        <dbReference type="ARBA" id="ARBA00010663"/>
    </source>
</evidence>
<dbReference type="GO" id="GO:0004930">
    <property type="term" value="F:G protein-coupled receptor activity"/>
    <property type="evidence" value="ECO:0007669"/>
    <property type="project" value="UniProtKB-KW"/>
</dbReference>
<dbReference type="PANTHER" id="PTHR24248:SF125">
    <property type="entry name" value="DOPAMINE D2-LIKE RECEPTOR"/>
    <property type="match status" value="1"/>
</dbReference>
<sequence length="262" mass="29878">MTNETRSPSDETYRNQNETLLEENLPFDLGGMEFTLLERFILISYVVVLITFSIVPNTFVIFAVNKHKPLKIIPNYFLVSLSCTDILMATLVMPLALQYNLDGFWAFGSYFCCASSIFHLCAIAIDRYRAITDPLEYGSKRTWSHLLMTLGFVWGLSFVGTSPPYFGWGITWPDHYDGTIPCTVPQSTAYAIYSSLICFYVPMTIIVGIYINIFLIGRNRSRQKIRRAFELVEINQLSSAKRHDTSQEQQEVEPNAKDPTST</sequence>
<dbReference type="GO" id="GO:0005886">
    <property type="term" value="C:plasma membrane"/>
    <property type="evidence" value="ECO:0007669"/>
    <property type="project" value="UniProtKB-SubCell"/>
</dbReference>
<keyword evidence="6 11" id="KW-0297">G-protein coupled receptor</keyword>
<evidence type="ECO:0000256" key="5">
    <source>
        <dbReference type="ARBA" id="ARBA00022989"/>
    </source>
</evidence>
<dbReference type="EMBL" id="VCGU01000005">
    <property type="protein sequence ID" value="TRY75577.1"/>
    <property type="molecule type" value="Genomic_DNA"/>
</dbReference>
<accession>A0A553PD19</accession>
<feature type="transmembrane region" description="Helical" evidence="13">
    <location>
        <begin position="76"/>
        <end position="97"/>
    </location>
</feature>
<keyword evidence="8" id="KW-1015">Disulfide bond</keyword>
<comment type="caution">
    <text evidence="15">The sequence shown here is derived from an EMBL/GenBank/DDBJ whole genome shotgun (WGS) entry which is preliminary data.</text>
</comment>
<protein>
    <recommendedName>
        <fullName evidence="14">G-protein coupled receptors family 1 profile domain-containing protein</fullName>
    </recommendedName>
</protein>
<gene>
    <name evidence="15" type="ORF">TCAL_11433</name>
</gene>
<evidence type="ECO:0000313" key="16">
    <source>
        <dbReference type="Proteomes" id="UP000318571"/>
    </source>
</evidence>
<keyword evidence="4 11" id="KW-0812">Transmembrane</keyword>
<dbReference type="PROSITE" id="PS00237">
    <property type="entry name" value="G_PROTEIN_RECEP_F1_1"/>
    <property type="match status" value="1"/>
</dbReference>
<feature type="transmembrane region" description="Helical" evidence="13">
    <location>
        <begin position="190"/>
        <end position="217"/>
    </location>
</feature>
<evidence type="ECO:0000256" key="6">
    <source>
        <dbReference type="ARBA" id="ARBA00023040"/>
    </source>
</evidence>
<dbReference type="Proteomes" id="UP000318571">
    <property type="component" value="Chromosome 2"/>
</dbReference>
<dbReference type="PRINTS" id="PR00237">
    <property type="entry name" value="GPCRRHODOPSN"/>
</dbReference>
<comment type="subcellular location">
    <subcellularLocation>
        <location evidence="1">Cell membrane</location>
        <topology evidence="1">Multi-pass membrane protein</topology>
    </subcellularLocation>
</comment>
<dbReference type="SUPFAM" id="SSF81321">
    <property type="entry name" value="Family A G protein-coupled receptor-like"/>
    <property type="match status" value="1"/>
</dbReference>
<proteinExistence type="inferred from homology"/>
<evidence type="ECO:0000256" key="1">
    <source>
        <dbReference type="ARBA" id="ARBA00004651"/>
    </source>
</evidence>
<evidence type="ECO:0000256" key="13">
    <source>
        <dbReference type="SAM" id="Phobius"/>
    </source>
</evidence>
<evidence type="ECO:0000256" key="9">
    <source>
        <dbReference type="ARBA" id="ARBA00023170"/>
    </source>
</evidence>
<comment type="similarity">
    <text evidence="2 11">Belongs to the G-protein coupled receptor 1 family.</text>
</comment>
<keyword evidence="7 13" id="KW-0472">Membrane</keyword>
<evidence type="ECO:0000256" key="3">
    <source>
        <dbReference type="ARBA" id="ARBA00022475"/>
    </source>
</evidence>
<evidence type="ECO:0000256" key="11">
    <source>
        <dbReference type="RuleBase" id="RU000688"/>
    </source>
</evidence>
<evidence type="ECO:0000256" key="4">
    <source>
        <dbReference type="ARBA" id="ARBA00022692"/>
    </source>
</evidence>
<feature type="transmembrane region" description="Helical" evidence="13">
    <location>
        <begin position="40"/>
        <end position="64"/>
    </location>
</feature>
<evidence type="ECO:0000256" key="7">
    <source>
        <dbReference type="ARBA" id="ARBA00023136"/>
    </source>
</evidence>
<feature type="non-terminal residue" evidence="15">
    <location>
        <position position="262"/>
    </location>
</feature>
<evidence type="ECO:0000256" key="12">
    <source>
        <dbReference type="SAM" id="MobiDB-lite"/>
    </source>
</evidence>
<evidence type="ECO:0000256" key="10">
    <source>
        <dbReference type="ARBA" id="ARBA00023224"/>
    </source>
</evidence>
<feature type="region of interest" description="Disordered" evidence="12">
    <location>
        <begin position="239"/>
        <end position="262"/>
    </location>
</feature>
<feature type="transmembrane region" description="Helical" evidence="13">
    <location>
        <begin position="103"/>
        <end position="125"/>
    </location>
</feature>